<dbReference type="CDD" id="cd00761">
    <property type="entry name" value="Glyco_tranf_GTA_type"/>
    <property type="match status" value="1"/>
</dbReference>
<gene>
    <name evidence="4" type="ORF">A4H97_06660</name>
</gene>
<dbReference type="Pfam" id="PF00535">
    <property type="entry name" value="Glycos_transf_2"/>
    <property type="match status" value="1"/>
</dbReference>
<evidence type="ECO:0000259" key="2">
    <source>
        <dbReference type="Pfam" id="PF00535"/>
    </source>
</evidence>
<feature type="domain" description="Glycosyltransferase 2-like" evidence="2">
    <location>
        <begin position="428"/>
        <end position="564"/>
    </location>
</feature>
<dbReference type="AlphaFoldDB" id="A0A1V9EMM6"/>
<dbReference type="PANTHER" id="PTHR43685:SF2">
    <property type="entry name" value="GLYCOSYLTRANSFERASE 2-LIKE DOMAIN-CONTAINING PROTEIN"/>
    <property type="match status" value="1"/>
</dbReference>
<dbReference type="Gene3D" id="3.40.50.2000">
    <property type="entry name" value="Glycogen Phosphorylase B"/>
    <property type="match status" value="2"/>
</dbReference>
<evidence type="ECO:0000259" key="1">
    <source>
        <dbReference type="Pfam" id="PF00534"/>
    </source>
</evidence>
<evidence type="ECO:0000259" key="3">
    <source>
        <dbReference type="Pfam" id="PF13439"/>
    </source>
</evidence>
<dbReference type="Pfam" id="PF00534">
    <property type="entry name" value="Glycos_transf_1"/>
    <property type="match status" value="1"/>
</dbReference>
<dbReference type="InterPro" id="IPR028098">
    <property type="entry name" value="Glyco_trans_4-like_N"/>
</dbReference>
<accession>A0A1V9EMM6</accession>
<evidence type="ECO:0000313" key="4">
    <source>
        <dbReference type="EMBL" id="OQP47184.1"/>
    </source>
</evidence>
<dbReference type="Gene3D" id="3.90.550.10">
    <property type="entry name" value="Spore Coat Polysaccharide Biosynthesis Protein SpsA, Chain A"/>
    <property type="match status" value="1"/>
</dbReference>
<dbReference type="GO" id="GO:0016757">
    <property type="term" value="F:glycosyltransferase activity"/>
    <property type="evidence" value="ECO:0007669"/>
    <property type="project" value="InterPro"/>
</dbReference>
<dbReference type="InterPro" id="IPR050834">
    <property type="entry name" value="Glycosyltransf_2"/>
</dbReference>
<feature type="domain" description="Glycosyl transferase family 1" evidence="1">
    <location>
        <begin position="207"/>
        <end position="374"/>
    </location>
</feature>
<evidence type="ECO:0000313" key="5">
    <source>
        <dbReference type="Proteomes" id="UP000192610"/>
    </source>
</evidence>
<dbReference type="InterPro" id="IPR029044">
    <property type="entry name" value="Nucleotide-diphossugar_trans"/>
</dbReference>
<feature type="domain" description="Glycosyltransferase subfamily 4-like N-terminal" evidence="3">
    <location>
        <begin position="17"/>
        <end position="183"/>
    </location>
</feature>
<dbReference type="OrthoDB" id="6638511at2"/>
<dbReference type="InterPro" id="IPR001173">
    <property type="entry name" value="Glyco_trans_2-like"/>
</dbReference>
<dbReference type="SUPFAM" id="SSF53448">
    <property type="entry name" value="Nucleotide-diphospho-sugar transferases"/>
    <property type="match status" value="1"/>
</dbReference>
<name>A0A1V9EMM6_9BACT</name>
<dbReference type="Pfam" id="PF13439">
    <property type="entry name" value="Glyco_transf_4"/>
    <property type="match status" value="1"/>
</dbReference>
<dbReference type="CDD" id="cd03801">
    <property type="entry name" value="GT4_PimA-like"/>
    <property type="match status" value="1"/>
</dbReference>
<reference evidence="5" key="1">
    <citation type="submission" date="2016-04" db="EMBL/GenBank/DDBJ databases">
        <authorList>
            <person name="Chen L."/>
            <person name="Zhuang W."/>
            <person name="Wang G."/>
        </authorList>
    </citation>
    <scope>NUCLEOTIDE SEQUENCE [LARGE SCALE GENOMIC DNA]</scope>
    <source>
        <strain evidence="5">17621</strain>
    </source>
</reference>
<protein>
    <recommendedName>
        <fullName evidence="6">Glycosyltransferase 2-like domain-containing protein</fullName>
    </recommendedName>
</protein>
<sequence>MKYWILTTEFTQEISEGIGAYVNNHAQIFAEKGHEVLIIKGGAGNVDQVTTVSKNITLHNFSLNGRKSNHILGYNGALSYEFANEVIKLLASQTPDVIEVQEYMGIGYYLLLQKHIGEPLLKNIPVIVTAHMPSFLLHEYNHTPGYLFPEYWNGEMEKFSILAADMFLSPGRHLVTLLRQHMEAFPSLVNYVPYPLQTVSKTTPVVQTNEHTFVVAGHLSYAKGTMKLLAAAAGLWKKGMDFHLHFIGNSTNIVTTEQLTISELIRKKYAAHIEAGRLQLTETLPLDRLMAHMAAAKAVIVPSLVDNLPQEALYAMAAGKVVLSSSEAGLDELLQDNQSGFIFNWKQPNSFEEKLNRILSLTATELKSMGENAKAAAAVCSSDNYYTVKHQFITDFIQSTPIRKNFPVLRPQPKQENTETPALLDGLTVVLPYYNMGEFVEETVQSILASSYKNIKIIIVNDGSTDEASVLKLNDLQQKYPAVEIIHQNNAGLSEARNTGLYLTKTRYVAFLDPDDTIHPEYYQKSTAILEKYDNIGFVSCWLRYFEASDGTWPAQNPEVPYLLYHNAVHSGTVFKTKDILQTGGYDKEFVYGMEDYEMAVHMVSKGFHGVSIPETLYNYRIRHQSMARGFTLDKKLFLYTLLSKKHKALFNKYGAESTNILNANGPGYLHANPTFASNFSIKASAPPDVTTEIAKKVLNNYPALRKMARGLKRLLKPGN</sequence>
<comment type="caution">
    <text evidence="4">The sequence shown here is derived from an EMBL/GenBank/DDBJ whole genome shotgun (WGS) entry which is preliminary data.</text>
</comment>
<dbReference type="EMBL" id="LVXG01000023">
    <property type="protein sequence ID" value="OQP47184.1"/>
    <property type="molecule type" value="Genomic_DNA"/>
</dbReference>
<dbReference type="Proteomes" id="UP000192610">
    <property type="component" value="Unassembled WGS sequence"/>
</dbReference>
<dbReference type="InterPro" id="IPR001296">
    <property type="entry name" value="Glyco_trans_1"/>
</dbReference>
<organism evidence="4 5">
    <name type="scientific">Niastella yeongjuensis</name>
    <dbReference type="NCBI Taxonomy" id="354355"/>
    <lineage>
        <taxon>Bacteria</taxon>
        <taxon>Pseudomonadati</taxon>
        <taxon>Bacteroidota</taxon>
        <taxon>Chitinophagia</taxon>
        <taxon>Chitinophagales</taxon>
        <taxon>Chitinophagaceae</taxon>
        <taxon>Niastella</taxon>
    </lineage>
</organism>
<dbReference type="SUPFAM" id="SSF53756">
    <property type="entry name" value="UDP-Glycosyltransferase/glycogen phosphorylase"/>
    <property type="match status" value="1"/>
</dbReference>
<dbReference type="PANTHER" id="PTHR43685">
    <property type="entry name" value="GLYCOSYLTRANSFERASE"/>
    <property type="match status" value="1"/>
</dbReference>
<keyword evidence="5" id="KW-1185">Reference proteome</keyword>
<evidence type="ECO:0008006" key="6">
    <source>
        <dbReference type="Google" id="ProtNLM"/>
    </source>
</evidence>
<dbReference type="RefSeq" id="WP_081201190.1">
    <property type="nucleotide sequence ID" value="NZ_FOCZ01000002.1"/>
</dbReference>
<dbReference type="STRING" id="354355.SAMN05660816_01358"/>
<proteinExistence type="predicted"/>